<keyword evidence="1" id="KW-0812">Transmembrane</keyword>
<feature type="domain" description="Glycosyltransferase 2-like" evidence="2">
    <location>
        <begin position="8"/>
        <end position="121"/>
    </location>
</feature>
<dbReference type="Proteomes" id="UP001165489">
    <property type="component" value="Unassembled WGS sequence"/>
</dbReference>
<dbReference type="InterPro" id="IPR001173">
    <property type="entry name" value="Glyco_trans_2-like"/>
</dbReference>
<dbReference type="GO" id="GO:0016757">
    <property type="term" value="F:glycosyltransferase activity"/>
    <property type="evidence" value="ECO:0007669"/>
    <property type="project" value="UniProtKB-KW"/>
</dbReference>
<evidence type="ECO:0000256" key="1">
    <source>
        <dbReference type="SAM" id="Phobius"/>
    </source>
</evidence>
<feature type="transmembrane region" description="Helical" evidence="1">
    <location>
        <begin position="269"/>
        <end position="286"/>
    </location>
</feature>
<gene>
    <name evidence="3" type="ORF">MM239_04500</name>
</gene>
<dbReference type="RefSeq" id="WP_241346962.1">
    <property type="nucleotide sequence ID" value="NZ_JAKZGP010000007.1"/>
</dbReference>
<organism evidence="3 4">
    <name type="scientific">Belliella filtrata</name>
    <dbReference type="NCBI Taxonomy" id="2923435"/>
    <lineage>
        <taxon>Bacteria</taxon>
        <taxon>Pseudomonadati</taxon>
        <taxon>Bacteroidota</taxon>
        <taxon>Cytophagia</taxon>
        <taxon>Cytophagales</taxon>
        <taxon>Cyclobacteriaceae</taxon>
        <taxon>Belliella</taxon>
    </lineage>
</organism>
<name>A0ABS9UWW3_9BACT</name>
<dbReference type="Gene3D" id="3.90.550.10">
    <property type="entry name" value="Spore Coat Polysaccharide Biosynthesis Protein SpsA, Chain A"/>
    <property type="match status" value="1"/>
</dbReference>
<comment type="caution">
    <text evidence="3">The sequence shown here is derived from an EMBL/GenBank/DDBJ whole genome shotgun (WGS) entry which is preliminary data.</text>
</comment>
<evidence type="ECO:0000259" key="2">
    <source>
        <dbReference type="Pfam" id="PF00535"/>
    </source>
</evidence>
<keyword evidence="4" id="KW-1185">Reference proteome</keyword>
<evidence type="ECO:0000313" key="3">
    <source>
        <dbReference type="EMBL" id="MCH7408644.1"/>
    </source>
</evidence>
<keyword evidence="3" id="KW-0328">Glycosyltransferase</keyword>
<dbReference type="PANTHER" id="PTHR22916:SF3">
    <property type="entry name" value="UDP-GLCNAC:BETAGAL BETA-1,3-N-ACETYLGLUCOSAMINYLTRANSFERASE-LIKE PROTEIN 1"/>
    <property type="match status" value="1"/>
</dbReference>
<protein>
    <submittedName>
        <fullName evidence="3">Glycosyltransferase</fullName>
        <ecNumber evidence="3">2.4.-.-</ecNumber>
    </submittedName>
</protein>
<proteinExistence type="predicted"/>
<dbReference type="InterPro" id="IPR029044">
    <property type="entry name" value="Nucleotide-diphossugar_trans"/>
</dbReference>
<dbReference type="Pfam" id="PF00535">
    <property type="entry name" value="Glycos_transf_2"/>
    <property type="match status" value="1"/>
</dbReference>
<dbReference type="SUPFAM" id="SSF53448">
    <property type="entry name" value="Nucleotide-diphospho-sugar transferases"/>
    <property type="match status" value="1"/>
</dbReference>
<keyword evidence="3" id="KW-0808">Transferase</keyword>
<sequence length="295" mass="34628">MDRNVMVSVCMITYGHEAFIAKAIEGVLMQVVDFDIELVIVDDASPDNTHQIVKEIIDNHPNGNWIRYIKQEKNIGMVKNFSFALKECKGEYIAICEGDDYWINNKKLKIQKEFLEKEPEFSLCFGNCNVIDVEGNNLDNFKVKEIDKSDYSKSDLIKCPLIPTLTVMFRGDLSNISFPSKLLNCDSYLFAYLAKFGTGKFLNVNFGTYRIHPNGVWSPLTKYKKMTSSLYTIRKIKEIDFSTDLKKIAHLSHIKYLIFFSKELQKDRIYHRWMFFVFLSYYYRILKKIWIQKKN</sequence>
<reference evidence="3" key="1">
    <citation type="submission" date="2022-03" db="EMBL/GenBank/DDBJ databases">
        <title>De novo assembled genomes of Belliella spp. (Cyclobacteriaceae) strains.</title>
        <authorList>
            <person name="Szabo A."/>
            <person name="Korponai K."/>
            <person name="Felfoldi T."/>
        </authorList>
    </citation>
    <scope>NUCLEOTIDE SEQUENCE</scope>
    <source>
        <strain evidence="3">DSM 111904</strain>
    </source>
</reference>
<keyword evidence="1" id="KW-0472">Membrane</keyword>
<dbReference type="EC" id="2.4.-.-" evidence="3"/>
<keyword evidence="1" id="KW-1133">Transmembrane helix</keyword>
<accession>A0ABS9UWW3</accession>
<dbReference type="EMBL" id="JAKZGP010000007">
    <property type="protein sequence ID" value="MCH7408644.1"/>
    <property type="molecule type" value="Genomic_DNA"/>
</dbReference>
<evidence type="ECO:0000313" key="4">
    <source>
        <dbReference type="Proteomes" id="UP001165489"/>
    </source>
</evidence>
<dbReference type="PANTHER" id="PTHR22916">
    <property type="entry name" value="GLYCOSYLTRANSFERASE"/>
    <property type="match status" value="1"/>
</dbReference>